<evidence type="ECO:0000313" key="2">
    <source>
        <dbReference type="Proteomes" id="UP001054837"/>
    </source>
</evidence>
<keyword evidence="2" id="KW-1185">Reference proteome</keyword>
<reference evidence="1 2" key="1">
    <citation type="submission" date="2021-06" db="EMBL/GenBank/DDBJ databases">
        <title>Caerostris darwini draft genome.</title>
        <authorList>
            <person name="Kono N."/>
            <person name="Arakawa K."/>
        </authorList>
    </citation>
    <scope>NUCLEOTIDE SEQUENCE [LARGE SCALE GENOMIC DNA]</scope>
</reference>
<proteinExistence type="predicted"/>
<evidence type="ECO:0000313" key="1">
    <source>
        <dbReference type="EMBL" id="GIX82333.1"/>
    </source>
</evidence>
<accession>A0AAV4NCF8</accession>
<organism evidence="1 2">
    <name type="scientific">Caerostris darwini</name>
    <dbReference type="NCBI Taxonomy" id="1538125"/>
    <lineage>
        <taxon>Eukaryota</taxon>
        <taxon>Metazoa</taxon>
        <taxon>Ecdysozoa</taxon>
        <taxon>Arthropoda</taxon>
        <taxon>Chelicerata</taxon>
        <taxon>Arachnida</taxon>
        <taxon>Araneae</taxon>
        <taxon>Araneomorphae</taxon>
        <taxon>Entelegynae</taxon>
        <taxon>Araneoidea</taxon>
        <taxon>Araneidae</taxon>
        <taxon>Caerostris</taxon>
    </lineage>
</organism>
<gene>
    <name evidence="1" type="ORF">CDAR_77811</name>
</gene>
<sequence>MAPSTVRMGPWTGFNRSRHPRWTPSFAFEEWISRAGISGRIGIGTNIGRHLRESKNPKSVRRKRVRAYRALWYDPEVTRNEFSTNIKKYITTIRN</sequence>
<name>A0AAV4NCF8_9ARAC</name>
<dbReference type="AlphaFoldDB" id="A0AAV4NCF8"/>
<protein>
    <submittedName>
        <fullName evidence="1">Uncharacterized protein</fullName>
    </submittedName>
</protein>
<dbReference type="Proteomes" id="UP001054837">
    <property type="component" value="Unassembled WGS sequence"/>
</dbReference>
<dbReference type="EMBL" id="BPLQ01001507">
    <property type="protein sequence ID" value="GIX82333.1"/>
    <property type="molecule type" value="Genomic_DNA"/>
</dbReference>
<comment type="caution">
    <text evidence="1">The sequence shown here is derived from an EMBL/GenBank/DDBJ whole genome shotgun (WGS) entry which is preliminary data.</text>
</comment>